<sequence length="54" mass="5578">MPVVINEIVITATVDQNGSSGSGAAPGTGNVSVEAVVKEAVEKVLEILDEKKQR</sequence>
<reference evidence="1 2" key="1">
    <citation type="submission" date="2016-11" db="EMBL/GenBank/DDBJ databases">
        <authorList>
            <person name="Jaros S."/>
            <person name="Januszkiewicz K."/>
            <person name="Wedrychowicz H."/>
        </authorList>
    </citation>
    <scope>NUCLEOTIDE SEQUENCE [LARGE SCALE GENOMIC DNA]</scope>
    <source>
        <strain evidence="1 2">DSM 26897</strain>
    </source>
</reference>
<keyword evidence="2" id="KW-1185">Reference proteome</keyword>
<dbReference type="Proteomes" id="UP000184368">
    <property type="component" value="Unassembled WGS sequence"/>
</dbReference>
<dbReference type="InterPro" id="IPR045459">
    <property type="entry name" value="DUF5908"/>
</dbReference>
<dbReference type="AlphaFoldDB" id="A0A1M4ZEA0"/>
<organism evidence="1 2">
    <name type="scientific">Cnuella takakiae</name>
    <dbReference type="NCBI Taxonomy" id="1302690"/>
    <lineage>
        <taxon>Bacteria</taxon>
        <taxon>Pseudomonadati</taxon>
        <taxon>Bacteroidota</taxon>
        <taxon>Chitinophagia</taxon>
        <taxon>Chitinophagales</taxon>
        <taxon>Chitinophagaceae</taxon>
        <taxon>Cnuella</taxon>
    </lineage>
</organism>
<name>A0A1M4ZEA0_9BACT</name>
<gene>
    <name evidence="1" type="ORF">SAMN05444008_105186</name>
</gene>
<dbReference type="EMBL" id="FQUO01000005">
    <property type="protein sequence ID" value="SHF16137.1"/>
    <property type="molecule type" value="Genomic_DNA"/>
</dbReference>
<dbReference type="Pfam" id="PF19265">
    <property type="entry name" value="DUF5908"/>
    <property type="match status" value="1"/>
</dbReference>
<evidence type="ECO:0000313" key="2">
    <source>
        <dbReference type="Proteomes" id="UP000184368"/>
    </source>
</evidence>
<protein>
    <submittedName>
        <fullName evidence="1">Uncharacterized protein</fullName>
    </submittedName>
</protein>
<proteinExistence type="predicted"/>
<dbReference type="RefSeq" id="WP_158070021.1">
    <property type="nucleotide sequence ID" value="NZ_FQUO01000005.1"/>
</dbReference>
<accession>A0A1M4ZEA0</accession>
<evidence type="ECO:0000313" key="1">
    <source>
        <dbReference type="EMBL" id="SHF16137.1"/>
    </source>
</evidence>